<evidence type="ECO:0000313" key="1">
    <source>
        <dbReference type="EMBL" id="PYI18556.1"/>
    </source>
</evidence>
<proteinExistence type="predicted"/>
<dbReference type="Proteomes" id="UP000249829">
    <property type="component" value="Unassembled WGS sequence"/>
</dbReference>
<organism evidence="1 2">
    <name type="scientific">Aspergillus violaceofuscus (strain CBS 115571)</name>
    <dbReference type="NCBI Taxonomy" id="1450538"/>
    <lineage>
        <taxon>Eukaryota</taxon>
        <taxon>Fungi</taxon>
        <taxon>Dikarya</taxon>
        <taxon>Ascomycota</taxon>
        <taxon>Pezizomycotina</taxon>
        <taxon>Eurotiomycetes</taxon>
        <taxon>Eurotiomycetidae</taxon>
        <taxon>Eurotiales</taxon>
        <taxon>Aspergillaceae</taxon>
        <taxon>Aspergillus</taxon>
    </lineage>
</organism>
<name>A0A2V5IFX2_ASPV1</name>
<gene>
    <name evidence="1" type="ORF">BO99DRAFT_164864</name>
</gene>
<dbReference type="AlphaFoldDB" id="A0A2V5IFX2"/>
<dbReference type="EMBL" id="KZ825143">
    <property type="protein sequence ID" value="PYI18556.1"/>
    <property type="molecule type" value="Genomic_DNA"/>
</dbReference>
<accession>A0A2V5IFX2</accession>
<protein>
    <submittedName>
        <fullName evidence="1">Uncharacterized protein</fullName>
    </submittedName>
</protein>
<sequence>MKYGVSPSMICLAHCTCIIALFATRDRPTYIRLGCCRSVGISPSLTIRVLVLTKRFVCVASDAR</sequence>
<keyword evidence="2" id="KW-1185">Reference proteome</keyword>
<evidence type="ECO:0000313" key="2">
    <source>
        <dbReference type="Proteomes" id="UP000249829"/>
    </source>
</evidence>
<reference evidence="1 2" key="1">
    <citation type="submission" date="2018-02" db="EMBL/GenBank/DDBJ databases">
        <title>The genomes of Aspergillus section Nigri reveals drivers in fungal speciation.</title>
        <authorList>
            <consortium name="DOE Joint Genome Institute"/>
            <person name="Vesth T.C."/>
            <person name="Nybo J."/>
            <person name="Theobald S."/>
            <person name="Brandl J."/>
            <person name="Frisvad J.C."/>
            <person name="Nielsen K.F."/>
            <person name="Lyhne E.K."/>
            <person name="Kogle M.E."/>
            <person name="Kuo A."/>
            <person name="Riley R."/>
            <person name="Clum A."/>
            <person name="Nolan M."/>
            <person name="Lipzen A."/>
            <person name="Salamov A."/>
            <person name="Henrissat B."/>
            <person name="Wiebenga A."/>
            <person name="De vries R.P."/>
            <person name="Grigoriev I.V."/>
            <person name="Mortensen U.H."/>
            <person name="Andersen M.R."/>
            <person name="Baker S.E."/>
        </authorList>
    </citation>
    <scope>NUCLEOTIDE SEQUENCE [LARGE SCALE GENOMIC DNA]</scope>
    <source>
        <strain evidence="1 2">CBS 115571</strain>
    </source>
</reference>